<keyword evidence="1" id="KW-0472">Membrane</keyword>
<organism evidence="2">
    <name type="scientific">marine metagenome</name>
    <dbReference type="NCBI Taxonomy" id="408172"/>
    <lineage>
        <taxon>unclassified sequences</taxon>
        <taxon>metagenomes</taxon>
        <taxon>ecological metagenomes</taxon>
    </lineage>
</organism>
<keyword evidence="1" id="KW-0812">Transmembrane</keyword>
<evidence type="ECO:0008006" key="3">
    <source>
        <dbReference type="Google" id="ProtNLM"/>
    </source>
</evidence>
<feature type="transmembrane region" description="Helical" evidence="1">
    <location>
        <begin position="160"/>
        <end position="180"/>
    </location>
</feature>
<gene>
    <name evidence="2" type="ORF">METZ01_LOCUS30829</name>
</gene>
<proteinExistence type="predicted"/>
<accession>A0A381QF58</accession>
<evidence type="ECO:0000256" key="1">
    <source>
        <dbReference type="SAM" id="Phobius"/>
    </source>
</evidence>
<name>A0A381QF58_9ZZZZ</name>
<keyword evidence="1" id="KW-1133">Transmembrane helix</keyword>
<sequence>MIKLLTVFWNIILRKSGPEEVPDSNFLLVMTFIFFLLSQILVGFKMYQGAVSLFFQLLFLDTVLLIIWLRAILQLSGKLERFRQSLTALFGTGTLFNFILSPFMLFYAPYLEQLTSSDELQIAAELPVPALLGVVILVIAIWSVLVMGHIFSRATSKSRAIGLGMALVYSFINFMISTSFQVA</sequence>
<evidence type="ECO:0000313" key="2">
    <source>
        <dbReference type="EMBL" id="SUZ77975.1"/>
    </source>
</evidence>
<protein>
    <recommendedName>
        <fullName evidence="3">Yip1 domain-containing protein</fullName>
    </recommendedName>
</protein>
<feature type="transmembrane region" description="Helical" evidence="1">
    <location>
        <begin position="53"/>
        <end position="73"/>
    </location>
</feature>
<dbReference type="EMBL" id="UINC01001337">
    <property type="protein sequence ID" value="SUZ77975.1"/>
    <property type="molecule type" value="Genomic_DNA"/>
</dbReference>
<feature type="transmembrane region" description="Helical" evidence="1">
    <location>
        <begin position="26"/>
        <end position="47"/>
    </location>
</feature>
<dbReference type="AlphaFoldDB" id="A0A381QF58"/>
<feature type="transmembrane region" description="Helical" evidence="1">
    <location>
        <begin position="128"/>
        <end position="148"/>
    </location>
</feature>
<reference evidence="2" key="1">
    <citation type="submission" date="2018-05" db="EMBL/GenBank/DDBJ databases">
        <authorList>
            <person name="Lanie J.A."/>
            <person name="Ng W.-L."/>
            <person name="Kazmierczak K.M."/>
            <person name="Andrzejewski T.M."/>
            <person name="Davidsen T.M."/>
            <person name="Wayne K.J."/>
            <person name="Tettelin H."/>
            <person name="Glass J.I."/>
            <person name="Rusch D."/>
            <person name="Podicherti R."/>
            <person name="Tsui H.-C.T."/>
            <person name="Winkler M.E."/>
        </authorList>
    </citation>
    <scope>NUCLEOTIDE SEQUENCE</scope>
</reference>
<feature type="transmembrane region" description="Helical" evidence="1">
    <location>
        <begin position="85"/>
        <end position="108"/>
    </location>
</feature>